<protein>
    <submittedName>
        <fullName evidence="1">Uncharacterized protein</fullName>
    </submittedName>
</protein>
<organism evidence="1 2">
    <name type="scientific">Zarea fungicola</name>
    <dbReference type="NCBI Taxonomy" id="93591"/>
    <lineage>
        <taxon>Eukaryota</taxon>
        <taxon>Fungi</taxon>
        <taxon>Dikarya</taxon>
        <taxon>Ascomycota</taxon>
        <taxon>Pezizomycotina</taxon>
        <taxon>Sordariomycetes</taxon>
        <taxon>Hypocreomycetidae</taxon>
        <taxon>Hypocreales</taxon>
        <taxon>Cordycipitaceae</taxon>
        <taxon>Zarea</taxon>
    </lineage>
</organism>
<gene>
    <name evidence="1" type="ORF">NQ176_g567</name>
</gene>
<reference evidence="1" key="1">
    <citation type="submission" date="2022-08" db="EMBL/GenBank/DDBJ databases">
        <title>Genome Sequence of Lecanicillium fungicola.</title>
        <authorList>
            <person name="Buettner E."/>
        </authorList>
    </citation>
    <scope>NUCLEOTIDE SEQUENCE</scope>
    <source>
        <strain evidence="1">Babe33</strain>
    </source>
</reference>
<evidence type="ECO:0000313" key="1">
    <source>
        <dbReference type="EMBL" id="KAJ2983601.1"/>
    </source>
</evidence>
<evidence type="ECO:0000313" key="2">
    <source>
        <dbReference type="Proteomes" id="UP001143910"/>
    </source>
</evidence>
<proteinExistence type="predicted"/>
<comment type="caution">
    <text evidence="1">The sequence shown here is derived from an EMBL/GenBank/DDBJ whole genome shotgun (WGS) entry which is preliminary data.</text>
</comment>
<dbReference type="Proteomes" id="UP001143910">
    <property type="component" value="Unassembled WGS sequence"/>
</dbReference>
<name>A0ACC1NYG1_9HYPO</name>
<dbReference type="EMBL" id="JANJQO010000023">
    <property type="protein sequence ID" value="KAJ2983601.1"/>
    <property type="molecule type" value="Genomic_DNA"/>
</dbReference>
<accession>A0ACC1NYG1</accession>
<keyword evidence="2" id="KW-1185">Reference proteome</keyword>
<sequence length="578" mass="60998">MTLSKFSDAQKVLLLTIGTCAARTCLPAYQAQISYQGCYVDPNSPRDLAGPLLTVGQLNSPQYCANICGAAGYSYSGVEYTVQCFCGYKIESTSVKANEGDCNAICPADPSQKCGGGNRINIYKISNPSPNPPLSPSFPDCSRDPLCSNDVCDTSKSISDRAAAVVKALTLDEKAANLASIGSGSYTLLAFAVEPKKRPLFTGIIGASYGAASVIAPLIGGVFADRVTWRWCFYINLPIGAVSALIIILFFKNPKLAKPLEATWREKVLQMDPIGVVFAMGAVVSFILAMQAGGQTDPWNSSKVIGLIVGFVLIVAVFIGWELYNGSRAMVEARLMKMNFVWVNAGYSFFLVASFFTIVYFLPIYFQSIDNVSPIMSGVRNIPFILAAITGSILVGASIASNGISTPLMAAGAVLGTVSCGLLYTFDIGTPIGKWIGFQILAGVAYGGAFQIPIIHAQGTAKPEDLSAITGIIMFFQTLGAAMVLSSAQAAFSNRLIHVVLAAVPGIEPGALLATGATQIRTVFPSELLPTILLGYMAGIKVAFAILIGATGLALCLLPFGDWKRLDPKKLESVGAAV</sequence>